<evidence type="ECO:0000313" key="8">
    <source>
        <dbReference type="EMBL" id="KAK9768008.1"/>
    </source>
</evidence>
<dbReference type="Proteomes" id="UP001479436">
    <property type="component" value="Unassembled WGS sequence"/>
</dbReference>
<name>A0ABR2X2L6_9FUNG</name>
<feature type="region of interest" description="Disordered" evidence="6">
    <location>
        <begin position="236"/>
        <end position="258"/>
    </location>
</feature>
<dbReference type="InterPro" id="IPR001005">
    <property type="entry name" value="SANT/Myb"/>
</dbReference>
<dbReference type="SUPFAM" id="SSF46689">
    <property type="entry name" value="Homeodomain-like"/>
    <property type="match status" value="1"/>
</dbReference>
<dbReference type="PANTHER" id="PTHR21654">
    <property type="entry name" value="FI21293P1"/>
    <property type="match status" value="1"/>
</dbReference>
<keyword evidence="9" id="KW-1185">Reference proteome</keyword>
<keyword evidence="5" id="KW-0539">Nucleus</keyword>
<evidence type="ECO:0000256" key="1">
    <source>
        <dbReference type="ARBA" id="ARBA00004123"/>
    </source>
</evidence>
<reference evidence="8 9" key="1">
    <citation type="submission" date="2023-04" db="EMBL/GenBank/DDBJ databases">
        <title>Genome of Basidiobolus ranarum AG-B5.</title>
        <authorList>
            <person name="Stajich J.E."/>
            <person name="Carter-House D."/>
            <person name="Gryganskyi A."/>
        </authorList>
    </citation>
    <scope>NUCLEOTIDE SEQUENCE [LARGE SCALE GENOMIC DNA]</scope>
    <source>
        <strain evidence="8 9">AG-B5</strain>
    </source>
</reference>
<evidence type="ECO:0000256" key="4">
    <source>
        <dbReference type="ARBA" id="ARBA00023163"/>
    </source>
</evidence>
<evidence type="ECO:0000256" key="2">
    <source>
        <dbReference type="ARBA" id="ARBA00023015"/>
    </source>
</evidence>
<keyword evidence="3" id="KW-0238">DNA-binding</keyword>
<keyword evidence="4" id="KW-0804">Transcription</keyword>
<dbReference type="Gene3D" id="1.10.10.60">
    <property type="entry name" value="Homeodomain-like"/>
    <property type="match status" value="1"/>
</dbReference>
<evidence type="ECO:0000256" key="3">
    <source>
        <dbReference type="ARBA" id="ARBA00023125"/>
    </source>
</evidence>
<dbReference type="InterPro" id="IPR044822">
    <property type="entry name" value="Myb_DNA-bind_4"/>
</dbReference>
<dbReference type="CDD" id="cd12203">
    <property type="entry name" value="GT1"/>
    <property type="match status" value="1"/>
</dbReference>
<evidence type="ECO:0000256" key="6">
    <source>
        <dbReference type="SAM" id="MobiDB-lite"/>
    </source>
</evidence>
<sequence>MSTIGRSWETAETKMLINLRQDMDHEFSSVKRNAPLWMKISDHINSAGYQRTDKQCKEKWKNLLSEFKRAEMQKESEQRAFPYYEVLKDFLSRQSSYVESPTQPLEESAAVNYSSSPTPVSRLMNERGPAMGSCLPPVNLLPPVGYSSVVRYSPSAPAFSYHTTRSPSAHIPTPIYKSLTRELVDHEFVASPVVKRRRSSSDSEKSYSIVLGDIVELLRREIGERRKWEEKLEVNRVENERRRERQEKRRERREKDRLERQHAQTLLLVAIASRIMPNVGDLIHSANIRDVASSDSDRNENAADPN</sequence>
<evidence type="ECO:0000256" key="5">
    <source>
        <dbReference type="ARBA" id="ARBA00023242"/>
    </source>
</evidence>
<dbReference type="PROSITE" id="PS50090">
    <property type="entry name" value="MYB_LIKE"/>
    <property type="match status" value="1"/>
</dbReference>
<proteinExistence type="predicted"/>
<accession>A0ABR2X2L6</accession>
<comment type="caution">
    <text evidence="8">The sequence shown here is derived from an EMBL/GenBank/DDBJ whole genome shotgun (WGS) entry which is preliminary data.</text>
</comment>
<dbReference type="InterPro" id="IPR009057">
    <property type="entry name" value="Homeodomain-like_sf"/>
</dbReference>
<feature type="domain" description="Myb-like" evidence="7">
    <location>
        <begin position="7"/>
        <end position="64"/>
    </location>
</feature>
<dbReference type="PANTHER" id="PTHR21654:SF84">
    <property type="entry name" value="SI:DKEY-66I24.7"/>
    <property type="match status" value="1"/>
</dbReference>
<keyword evidence="2" id="KW-0805">Transcription regulation</keyword>
<evidence type="ECO:0000259" key="7">
    <source>
        <dbReference type="PROSITE" id="PS50090"/>
    </source>
</evidence>
<gene>
    <name evidence="8" type="ORF">K7432_001693</name>
</gene>
<organism evidence="8 9">
    <name type="scientific">Basidiobolus ranarum</name>
    <dbReference type="NCBI Taxonomy" id="34480"/>
    <lineage>
        <taxon>Eukaryota</taxon>
        <taxon>Fungi</taxon>
        <taxon>Fungi incertae sedis</taxon>
        <taxon>Zoopagomycota</taxon>
        <taxon>Entomophthoromycotina</taxon>
        <taxon>Basidiobolomycetes</taxon>
        <taxon>Basidiobolales</taxon>
        <taxon>Basidiobolaceae</taxon>
        <taxon>Basidiobolus</taxon>
    </lineage>
</organism>
<dbReference type="SMART" id="SM00717">
    <property type="entry name" value="SANT"/>
    <property type="match status" value="1"/>
</dbReference>
<protein>
    <recommendedName>
        <fullName evidence="7">Myb-like domain-containing protein</fullName>
    </recommendedName>
</protein>
<comment type="subcellular location">
    <subcellularLocation>
        <location evidence="1">Nucleus</location>
    </subcellularLocation>
</comment>
<dbReference type="EMBL" id="JASJQH010000040">
    <property type="protein sequence ID" value="KAK9768008.1"/>
    <property type="molecule type" value="Genomic_DNA"/>
</dbReference>
<evidence type="ECO:0000313" key="9">
    <source>
        <dbReference type="Proteomes" id="UP001479436"/>
    </source>
</evidence>
<dbReference type="Pfam" id="PF13837">
    <property type="entry name" value="Myb_DNA-bind_4"/>
    <property type="match status" value="1"/>
</dbReference>